<organism evidence="1 2">
    <name type="scientific">Spiribacter roseus</name>
    <dbReference type="NCBI Taxonomy" id="1855875"/>
    <lineage>
        <taxon>Bacteria</taxon>
        <taxon>Pseudomonadati</taxon>
        <taxon>Pseudomonadota</taxon>
        <taxon>Gammaproteobacteria</taxon>
        <taxon>Chromatiales</taxon>
        <taxon>Ectothiorhodospiraceae</taxon>
        <taxon>Spiribacter</taxon>
    </lineage>
</organism>
<evidence type="ECO:0008006" key="3">
    <source>
        <dbReference type="Google" id="ProtNLM"/>
    </source>
</evidence>
<reference evidence="1 2" key="1">
    <citation type="submission" date="2024-02" db="EMBL/GenBank/DDBJ databases">
        <title>New especies of Spiribacter isolated from saline water.</title>
        <authorList>
            <person name="Leon M.J."/>
            <person name="De La Haba R."/>
            <person name="Sanchez-Porro C."/>
            <person name="Ventosa A."/>
        </authorList>
    </citation>
    <scope>NUCLEOTIDE SEQUENCE [LARGE SCALE GENOMIC DNA]</scope>
    <source>
        <strain evidence="2">ag22IC6-196</strain>
    </source>
</reference>
<sequence>MAQEAETTVDAYVGLTEAYKVECTDVHFGVWRVDIGADSYSGATISLTGNVSGSSVSSSAVSDDTDNLALSVDAPDFDNAAVGECEVNGAPVTSPGSLALHFGDTTATAGANTSTMTYNGVVDAADYAFGTIDGPTSEPTIDITGELAFVYGDGTVDANPADGGVAAAGVNANGESLFANTDGGFLIGGIVTLPDGLNSDNLGGYKATGTTVVVDSSS</sequence>
<dbReference type="Proteomes" id="UP001556636">
    <property type="component" value="Unassembled WGS sequence"/>
</dbReference>
<dbReference type="EMBL" id="JBAKFG010000001">
    <property type="protein sequence ID" value="MEX0372756.1"/>
    <property type="molecule type" value="Genomic_DNA"/>
</dbReference>
<accession>A0ABV3RX40</accession>
<gene>
    <name evidence="1" type="ORF">V6X51_04825</name>
</gene>
<proteinExistence type="predicted"/>
<comment type="caution">
    <text evidence="1">The sequence shown here is derived from an EMBL/GenBank/DDBJ whole genome shotgun (WGS) entry which is preliminary data.</text>
</comment>
<evidence type="ECO:0000313" key="1">
    <source>
        <dbReference type="EMBL" id="MEX0372756.1"/>
    </source>
</evidence>
<keyword evidence="2" id="KW-1185">Reference proteome</keyword>
<protein>
    <recommendedName>
        <fullName evidence="3">Transferrin-binding protein B C-lobe/N-lobe beta barrel domain-containing protein</fullName>
    </recommendedName>
</protein>
<dbReference type="RefSeq" id="WP_367951319.1">
    <property type="nucleotide sequence ID" value="NZ_JBAKFG010000001.1"/>
</dbReference>
<evidence type="ECO:0000313" key="2">
    <source>
        <dbReference type="Proteomes" id="UP001556636"/>
    </source>
</evidence>
<name>A0ABV3RX40_9GAMM</name>